<reference evidence="2 3" key="1">
    <citation type="submission" date="2018-10" db="EMBL/GenBank/DDBJ databases">
        <title>Genome assembly for a Yunnan-Guizhou Plateau 3E fish, Anabarilius grahami (Regan), and its evolutionary and genetic applications.</title>
        <authorList>
            <person name="Jiang W."/>
        </authorList>
    </citation>
    <scope>NUCLEOTIDE SEQUENCE [LARGE SCALE GENOMIC DNA]</scope>
    <source>
        <strain evidence="2">AG-KIZ</strain>
        <tissue evidence="2">Muscle</tissue>
    </source>
</reference>
<evidence type="ECO:0000313" key="3">
    <source>
        <dbReference type="Proteomes" id="UP000281406"/>
    </source>
</evidence>
<dbReference type="AlphaFoldDB" id="A0A3N0YJT5"/>
<sequence>MALPAVQLLCLEQGDRSLEKHTSDFLQLACLTHFPDRSLCIYYRTGLSERSKVRIPAGGPTEDFAAYVEWVLVKNNSQFTIGPAEDDTSSTPHPETNHPPSTTCTMEKREPTADRGDQPAGTNETEPEERTEGVVAPGCEPLGVSDQVREPATSCAVEGVLVEFEGWEESPDHNITAVDGIAMTTETFLDLLDVFEEVNSPCLVSPLVPSSSELFVSPAGPVQLRTLRVPAGSVQPCVPSQPPSPASSNHLLIISASNHLLIISASSGTLQPLISSISLRVQHSTAACRHVAFAVTPPSLGSTGNPQLQDSTRLPRPTGSDLVRRRPACTYGFIRAPAPPPQLDSIQRETAPTRRGAICYMYCDL</sequence>
<feature type="region of interest" description="Disordered" evidence="1">
    <location>
        <begin position="81"/>
        <end position="138"/>
    </location>
</feature>
<keyword evidence="3" id="KW-1185">Reference proteome</keyword>
<accession>A0A3N0YJT5</accession>
<protein>
    <submittedName>
        <fullName evidence="2">Uncharacterized protein</fullName>
    </submittedName>
</protein>
<gene>
    <name evidence="2" type="ORF">DPX16_21673</name>
</gene>
<feature type="compositionally biased region" description="Basic and acidic residues" evidence="1">
    <location>
        <begin position="106"/>
        <end position="117"/>
    </location>
</feature>
<organism evidence="2 3">
    <name type="scientific">Anabarilius grahami</name>
    <name type="common">Kanglang fish</name>
    <name type="synonym">Barilius grahami</name>
    <dbReference type="NCBI Taxonomy" id="495550"/>
    <lineage>
        <taxon>Eukaryota</taxon>
        <taxon>Metazoa</taxon>
        <taxon>Chordata</taxon>
        <taxon>Craniata</taxon>
        <taxon>Vertebrata</taxon>
        <taxon>Euteleostomi</taxon>
        <taxon>Actinopterygii</taxon>
        <taxon>Neopterygii</taxon>
        <taxon>Teleostei</taxon>
        <taxon>Ostariophysi</taxon>
        <taxon>Cypriniformes</taxon>
        <taxon>Xenocyprididae</taxon>
        <taxon>Xenocypridinae</taxon>
        <taxon>Xenocypridinae incertae sedis</taxon>
        <taxon>Anabarilius</taxon>
    </lineage>
</organism>
<feature type="compositionally biased region" description="Polar residues" evidence="1">
    <location>
        <begin position="299"/>
        <end position="312"/>
    </location>
</feature>
<dbReference type="EMBL" id="RJVU01037554">
    <property type="protein sequence ID" value="ROL46489.1"/>
    <property type="molecule type" value="Genomic_DNA"/>
</dbReference>
<feature type="region of interest" description="Disordered" evidence="1">
    <location>
        <begin position="299"/>
        <end position="321"/>
    </location>
</feature>
<dbReference type="Proteomes" id="UP000281406">
    <property type="component" value="Unassembled WGS sequence"/>
</dbReference>
<feature type="compositionally biased region" description="Polar residues" evidence="1">
    <location>
        <begin position="89"/>
        <end position="105"/>
    </location>
</feature>
<evidence type="ECO:0000256" key="1">
    <source>
        <dbReference type="SAM" id="MobiDB-lite"/>
    </source>
</evidence>
<evidence type="ECO:0000313" key="2">
    <source>
        <dbReference type="EMBL" id="ROL46489.1"/>
    </source>
</evidence>
<comment type="caution">
    <text evidence="2">The sequence shown here is derived from an EMBL/GenBank/DDBJ whole genome shotgun (WGS) entry which is preliminary data.</text>
</comment>
<dbReference type="OrthoDB" id="8964191at2759"/>
<proteinExistence type="predicted"/>
<name>A0A3N0YJT5_ANAGA</name>